<reference evidence="1 2" key="1">
    <citation type="submission" date="2020-04" db="EMBL/GenBank/DDBJ databases">
        <authorList>
            <person name="De Canck E."/>
        </authorList>
    </citation>
    <scope>NUCLEOTIDE SEQUENCE [LARGE SCALE GENOMIC DNA]</scope>
    <source>
        <strain evidence="1 2">LMG 28138</strain>
    </source>
</reference>
<keyword evidence="2" id="KW-1185">Reference proteome</keyword>
<evidence type="ECO:0000313" key="1">
    <source>
        <dbReference type="EMBL" id="CAB3804378.1"/>
    </source>
</evidence>
<sequence>MVGGTPADNGETRISETGVRPQTIVAAVPGFIDTDDGQVLYAANIMGFNGRA</sequence>
<gene>
    <name evidence="1" type="ORF">LMG28138_05504</name>
</gene>
<organism evidence="1 2">
    <name type="scientific">Pararobbsia alpina</name>
    <dbReference type="NCBI Taxonomy" id="621374"/>
    <lineage>
        <taxon>Bacteria</taxon>
        <taxon>Pseudomonadati</taxon>
        <taxon>Pseudomonadota</taxon>
        <taxon>Betaproteobacteria</taxon>
        <taxon>Burkholderiales</taxon>
        <taxon>Burkholderiaceae</taxon>
        <taxon>Pararobbsia</taxon>
    </lineage>
</organism>
<protein>
    <submittedName>
        <fullName evidence="1">Uncharacterized protein</fullName>
    </submittedName>
</protein>
<evidence type="ECO:0000313" key="2">
    <source>
        <dbReference type="Proteomes" id="UP000494115"/>
    </source>
</evidence>
<dbReference type="EMBL" id="CADIKM010000063">
    <property type="protein sequence ID" value="CAB3804378.1"/>
    <property type="molecule type" value="Genomic_DNA"/>
</dbReference>
<dbReference type="AlphaFoldDB" id="A0A6S7BVI3"/>
<dbReference type="Proteomes" id="UP000494115">
    <property type="component" value="Unassembled WGS sequence"/>
</dbReference>
<proteinExistence type="predicted"/>
<accession>A0A6S7BVI3</accession>
<name>A0A6S7BVI3_9BURK</name>